<dbReference type="PANTHER" id="PTHR33481:SF1">
    <property type="entry name" value="ENDONUCLEASE_EXONUCLEASE_PHOSPHATASE DOMAIN-CONTAINING PROTEIN-RELATED"/>
    <property type="match status" value="1"/>
</dbReference>
<evidence type="ECO:0000313" key="3">
    <source>
        <dbReference type="EMBL" id="KAF5318094.1"/>
    </source>
</evidence>
<dbReference type="EMBL" id="JAACJJ010000031">
    <property type="protein sequence ID" value="KAF5318094.1"/>
    <property type="molecule type" value="Genomic_DNA"/>
</dbReference>
<reference evidence="3 4" key="1">
    <citation type="journal article" date="2020" name="ISME J.">
        <title>Uncovering the hidden diversity of litter-decomposition mechanisms in mushroom-forming fungi.</title>
        <authorList>
            <person name="Floudas D."/>
            <person name="Bentzer J."/>
            <person name="Ahren D."/>
            <person name="Johansson T."/>
            <person name="Persson P."/>
            <person name="Tunlid A."/>
        </authorList>
    </citation>
    <scope>NUCLEOTIDE SEQUENCE [LARGE SCALE GENOMIC DNA]</scope>
    <source>
        <strain evidence="3 4">CBS 101986</strain>
    </source>
</reference>
<dbReference type="CDD" id="cd01650">
    <property type="entry name" value="RT_nLTR_like"/>
    <property type="match status" value="1"/>
</dbReference>
<dbReference type="InterPro" id="IPR005135">
    <property type="entry name" value="Endo/exonuclease/phosphatase"/>
</dbReference>
<keyword evidence="4" id="KW-1185">Reference proteome</keyword>
<dbReference type="Pfam" id="PF00078">
    <property type="entry name" value="RVT_1"/>
    <property type="match status" value="1"/>
</dbReference>
<evidence type="ECO:0000256" key="1">
    <source>
        <dbReference type="SAM" id="MobiDB-lite"/>
    </source>
</evidence>
<dbReference type="InterPro" id="IPR000477">
    <property type="entry name" value="RT_dom"/>
</dbReference>
<dbReference type="SUPFAM" id="SSF56219">
    <property type="entry name" value="DNase I-like"/>
    <property type="match status" value="1"/>
</dbReference>
<dbReference type="OrthoDB" id="412006at2759"/>
<feature type="region of interest" description="Disordered" evidence="1">
    <location>
        <begin position="775"/>
        <end position="796"/>
    </location>
</feature>
<dbReference type="Pfam" id="PF14529">
    <property type="entry name" value="Exo_endo_phos_2"/>
    <property type="match status" value="1"/>
</dbReference>
<name>A0A8H5B798_9AGAR</name>
<feature type="compositionally biased region" description="Basic residues" evidence="1">
    <location>
        <begin position="775"/>
        <end position="784"/>
    </location>
</feature>
<proteinExistence type="predicted"/>
<feature type="domain" description="Reverse transcriptase" evidence="2">
    <location>
        <begin position="463"/>
        <end position="742"/>
    </location>
</feature>
<dbReference type="AlphaFoldDB" id="A0A8H5B798"/>
<gene>
    <name evidence="3" type="ORF">D9619_012016</name>
</gene>
<sequence>MDPFGFTRTNPHYLTVYPPTNTTNHKATRSVILVSRNLDSNAHTNININWPDVTAVQLSGDFGTIRIINIYNNCENNNSLTAVAKYLREPRARHCERLPLSYIWLGDFNRHHPSWDEERNHHMFTESALALAQPLLDMTGIHNMHMALPKDIPTLRASNGGNLTRVDNVFCSEDLLTRIIECDAHPHLQPVKADHFPIITIMDIEVDEVECELRPNFRMTNWEAFCEALSERLEGLTVGEIVRKDDLKERVQVLDEAVAEVIAAKVPMSQPVPTSKRWWTTELGKMKKAMKKLGRKSHQHHWEGAHPVHERYRRSRNDYSEAIRQAKAEHWEAWLDGLDEKTVWDAGRLLAGTGTDGGRTRVPALKIVDARGRVEREAVSNEEKGKAFFEAFFLGKPNESLVPADARYPAAAWNFQNITDPQIHQAIRKLKPYKASRTGTPPNSVMQHARDLLVPHLGPIFRATYTLKYYPTDWARTETLVIRKPGRADYALPGAWRPIVLSHGFAKLLNSCQTEDVVAMCEAKGLLPANHFGGRPGCTTTDSLHLLAKTIKDAWRSRKVASVLYLDVKGAFPSVSIDRLIHDMRMIGVPVEITNWMRRRLARRKTALVFDDYQTPTFVIENGLDQGDPYSGICYIIYNSSLLRLSIRRRGVLLLLFIDDVAIMVVGVTFEETNAMLKEIMEGEGGVLEWAREHNCSFGIEKFQKVDHWKGRLTPAKQSYDLVIETQTIKTKQSARFLGVLVDRKLDWKEQGAAAIQKGQAWVTQYTRVAKMTRGARRATVRNRPKSERSKAQRPI</sequence>
<dbReference type="PANTHER" id="PTHR33481">
    <property type="entry name" value="REVERSE TRANSCRIPTASE"/>
    <property type="match status" value="1"/>
</dbReference>
<comment type="caution">
    <text evidence="3">The sequence shown here is derived from an EMBL/GenBank/DDBJ whole genome shotgun (WGS) entry which is preliminary data.</text>
</comment>
<dbReference type="PROSITE" id="PS50878">
    <property type="entry name" value="RT_POL"/>
    <property type="match status" value="1"/>
</dbReference>
<accession>A0A8H5B798</accession>
<organism evidence="3 4">
    <name type="scientific">Psilocybe cf. subviscida</name>
    <dbReference type="NCBI Taxonomy" id="2480587"/>
    <lineage>
        <taxon>Eukaryota</taxon>
        <taxon>Fungi</taxon>
        <taxon>Dikarya</taxon>
        <taxon>Basidiomycota</taxon>
        <taxon>Agaricomycotina</taxon>
        <taxon>Agaricomycetes</taxon>
        <taxon>Agaricomycetidae</taxon>
        <taxon>Agaricales</taxon>
        <taxon>Agaricineae</taxon>
        <taxon>Strophariaceae</taxon>
        <taxon>Psilocybe</taxon>
    </lineage>
</organism>
<dbReference type="Proteomes" id="UP000567179">
    <property type="component" value="Unassembled WGS sequence"/>
</dbReference>
<dbReference type="GO" id="GO:0003824">
    <property type="term" value="F:catalytic activity"/>
    <property type="evidence" value="ECO:0007669"/>
    <property type="project" value="InterPro"/>
</dbReference>
<dbReference type="InterPro" id="IPR036691">
    <property type="entry name" value="Endo/exonu/phosph_ase_sf"/>
</dbReference>
<protein>
    <recommendedName>
        <fullName evidence="2">Reverse transcriptase domain-containing protein</fullName>
    </recommendedName>
</protein>
<feature type="compositionally biased region" description="Basic and acidic residues" evidence="1">
    <location>
        <begin position="785"/>
        <end position="796"/>
    </location>
</feature>
<evidence type="ECO:0000313" key="4">
    <source>
        <dbReference type="Proteomes" id="UP000567179"/>
    </source>
</evidence>
<evidence type="ECO:0000259" key="2">
    <source>
        <dbReference type="PROSITE" id="PS50878"/>
    </source>
</evidence>
<dbReference type="Gene3D" id="3.60.10.10">
    <property type="entry name" value="Endonuclease/exonuclease/phosphatase"/>
    <property type="match status" value="1"/>
</dbReference>